<feature type="transmembrane region" description="Helical" evidence="1">
    <location>
        <begin position="44"/>
        <end position="63"/>
    </location>
</feature>
<keyword evidence="3" id="KW-0808">Transferase</keyword>
<sequence length="366" mass="40770">MARGHEVTQGGGKRDYLPELDGLRALSVGFVLLFHASYGRLQGGFLGVDIFFVISGYLITRLMMLEHQATGRIDLREFYLRRVFRIIPPLLACLILAMLLWTGAPSDRLPVAVAVMAFFANFLPAEMLGSLGHTWSLAIEEQFYVVWPIVFILASKRGLRPAAIIATLVIASAIAIRFAMLAAGYPPVLLYTFTPARTDGLMLGCLLAISETALSARAPQRLLRPLAWACFVAIVMTLFVGSRDFMQEVAPSFTLFALLAAILIFTIPRLADGDPLRRAFANPIARYVGRRSYGLYLYHYPIFHAAEAYRQPGNLTNYLLVVAIEVSLSLIVTELSWRFVEQPMLRVKKRYSWRRMQTAASASSAT</sequence>
<dbReference type="GO" id="GO:0016020">
    <property type="term" value="C:membrane"/>
    <property type="evidence" value="ECO:0007669"/>
    <property type="project" value="TreeGrafter"/>
</dbReference>
<accession>A0A7H0LDD1</accession>
<feature type="domain" description="Acyltransferase 3" evidence="2">
    <location>
        <begin position="18"/>
        <end position="332"/>
    </location>
</feature>
<feature type="transmembrane region" description="Helical" evidence="1">
    <location>
        <begin position="222"/>
        <end position="241"/>
    </location>
</feature>
<dbReference type="RefSeq" id="WP_187760032.1">
    <property type="nucleotide sequence ID" value="NZ_CP061038.1"/>
</dbReference>
<dbReference type="AlphaFoldDB" id="A0A7H0LDD1"/>
<gene>
    <name evidence="3" type="ORF">H3Z74_12725</name>
</gene>
<keyword evidence="4" id="KW-1185">Reference proteome</keyword>
<feature type="transmembrane region" description="Helical" evidence="1">
    <location>
        <begin position="315"/>
        <end position="340"/>
    </location>
</feature>
<feature type="transmembrane region" description="Helical" evidence="1">
    <location>
        <begin position="253"/>
        <end position="271"/>
    </location>
</feature>
<feature type="transmembrane region" description="Helical" evidence="1">
    <location>
        <begin position="83"/>
        <end position="103"/>
    </location>
</feature>
<evidence type="ECO:0000256" key="1">
    <source>
        <dbReference type="SAM" id="Phobius"/>
    </source>
</evidence>
<keyword evidence="1" id="KW-0472">Membrane</keyword>
<dbReference type="KEGG" id="spap:H3Z74_12725"/>
<dbReference type="InterPro" id="IPR002656">
    <property type="entry name" value="Acyl_transf_3_dom"/>
</dbReference>
<name>A0A7H0LDD1_9SPHN</name>
<keyword evidence="3" id="KW-0012">Acyltransferase</keyword>
<feature type="transmembrane region" description="Helical" evidence="1">
    <location>
        <begin position="162"/>
        <end position="182"/>
    </location>
</feature>
<reference evidence="3 4" key="1">
    <citation type="submission" date="2020-09" db="EMBL/GenBank/DDBJ databases">
        <title>Sphingomonas sp., a new species isolated from pork steak.</title>
        <authorList>
            <person name="Heidler von Heilborn D."/>
        </authorList>
    </citation>
    <scope>NUCLEOTIDE SEQUENCE [LARGE SCALE GENOMIC DNA]</scope>
    <source>
        <strain evidence="4">S8-3T</strain>
    </source>
</reference>
<dbReference type="Proteomes" id="UP000516148">
    <property type="component" value="Chromosome"/>
</dbReference>
<organism evidence="3 4">
    <name type="scientific">Sphingomonas alpina</name>
    <dbReference type="NCBI Taxonomy" id="653931"/>
    <lineage>
        <taxon>Bacteria</taxon>
        <taxon>Pseudomonadati</taxon>
        <taxon>Pseudomonadota</taxon>
        <taxon>Alphaproteobacteria</taxon>
        <taxon>Sphingomonadales</taxon>
        <taxon>Sphingomonadaceae</taxon>
        <taxon>Sphingomonas</taxon>
    </lineage>
</organism>
<keyword evidence="1" id="KW-0812">Transmembrane</keyword>
<evidence type="ECO:0000313" key="3">
    <source>
        <dbReference type="EMBL" id="QNQ07684.1"/>
    </source>
</evidence>
<dbReference type="EMBL" id="CP061038">
    <property type="protein sequence ID" value="QNQ07684.1"/>
    <property type="molecule type" value="Genomic_DNA"/>
</dbReference>
<feature type="transmembrane region" description="Helical" evidence="1">
    <location>
        <begin position="109"/>
        <end position="128"/>
    </location>
</feature>
<evidence type="ECO:0000313" key="4">
    <source>
        <dbReference type="Proteomes" id="UP000516148"/>
    </source>
</evidence>
<evidence type="ECO:0000259" key="2">
    <source>
        <dbReference type="Pfam" id="PF01757"/>
    </source>
</evidence>
<dbReference type="GO" id="GO:0009103">
    <property type="term" value="P:lipopolysaccharide biosynthetic process"/>
    <property type="evidence" value="ECO:0007669"/>
    <property type="project" value="TreeGrafter"/>
</dbReference>
<dbReference type="InterPro" id="IPR050879">
    <property type="entry name" value="Acyltransferase_3"/>
</dbReference>
<dbReference type="PANTHER" id="PTHR23028:SF53">
    <property type="entry name" value="ACYL_TRANSF_3 DOMAIN-CONTAINING PROTEIN"/>
    <property type="match status" value="1"/>
</dbReference>
<keyword evidence="1" id="KW-1133">Transmembrane helix</keyword>
<dbReference type="Pfam" id="PF01757">
    <property type="entry name" value="Acyl_transf_3"/>
    <property type="match status" value="1"/>
</dbReference>
<protein>
    <submittedName>
        <fullName evidence="3">Acyltransferase</fullName>
    </submittedName>
</protein>
<dbReference type="GO" id="GO:0016747">
    <property type="term" value="F:acyltransferase activity, transferring groups other than amino-acyl groups"/>
    <property type="evidence" value="ECO:0007669"/>
    <property type="project" value="InterPro"/>
</dbReference>
<proteinExistence type="predicted"/>
<dbReference type="PANTHER" id="PTHR23028">
    <property type="entry name" value="ACETYLTRANSFERASE"/>
    <property type="match status" value="1"/>
</dbReference>